<dbReference type="CDD" id="cd01647">
    <property type="entry name" value="RT_LTR"/>
    <property type="match status" value="1"/>
</dbReference>
<evidence type="ECO:0000256" key="3">
    <source>
        <dbReference type="ARBA" id="ARBA00022695"/>
    </source>
</evidence>
<evidence type="ECO:0000259" key="12">
    <source>
        <dbReference type="PROSITE" id="PS50175"/>
    </source>
</evidence>
<comment type="similarity">
    <text evidence="1">Belongs to the beta type-B retroviral polymerase family. HERV class-II K(HML-2) pol subfamily.</text>
</comment>
<gene>
    <name evidence="14" type="ORF">J4Q44_G00033760</name>
</gene>
<keyword evidence="2" id="KW-0808">Transferase</keyword>
<dbReference type="InterPro" id="IPR005162">
    <property type="entry name" value="Retrotrans_gag_dom"/>
</dbReference>
<accession>A0AAN8MNL8</accession>
<dbReference type="InterPro" id="IPR054465">
    <property type="entry name" value="Integrase_p58-like_C"/>
</dbReference>
<protein>
    <recommendedName>
        <fullName evidence="16">Reverse transcriptase</fullName>
    </recommendedName>
</protein>
<comment type="caution">
    <text evidence="14">The sequence shown here is derived from an EMBL/GenBank/DDBJ whole genome shotgun (WGS) entry which is preliminary data.</text>
</comment>
<evidence type="ECO:0000259" key="11">
    <source>
        <dbReference type="PROSITE" id="PS50158"/>
    </source>
</evidence>
<dbReference type="GO" id="GO:0003676">
    <property type="term" value="F:nucleic acid binding"/>
    <property type="evidence" value="ECO:0007669"/>
    <property type="project" value="InterPro"/>
</dbReference>
<keyword evidence="5" id="KW-0255">Endonuclease</keyword>
<keyword evidence="4" id="KW-0540">Nuclease</keyword>
<evidence type="ECO:0000256" key="2">
    <source>
        <dbReference type="ARBA" id="ARBA00022679"/>
    </source>
</evidence>
<dbReference type="InterPro" id="IPR036875">
    <property type="entry name" value="Znf_CCHC_sf"/>
</dbReference>
<feature type="domain" description="Peptidase A2" evidence="12">
    <location>
        <begin position="283"/>
        <end position="366"/>
    </location>
</feature>
<dbReference type="Gene3D" id="3.30.70.270">
    <property type="match status" value="2"/>
</dbReference>
<evidence type="ECO:0000256" key="4">
    <source>
        <dbReference type="ARBA" id="ARBA00022722"/>
    </source>
</evidence>
<dbReference type="Gene3D" id="2.40.70.10">
    <property type="entry name" value="Acid Proteases"/>
    <property type="match status" value="1"/>
</dbReference>
<dbReference type="GO" id="GO:0006508">
    <property type="term" value="P:proteolysis"/>
    <property type="evidence" value="ECO:0007669"/>
    <property type="project" value="InterPro"/>
</dbReference>
<dbReference type="PROSITE" id="PS00141">
    <property type="entry name" value="ASP_PROTEASE"/>
    <property type="match status" value="1"/>
</dbReference>
<keyword evidence="10" id="KW-0812">Transmembrane</keyword>
<dbReference type="CDD" id="cd00303">
    <property type="entry name" value="retropepsin_like"/>
    <property type="match status" value="1"/>
</dbReference>
<keyword evidence="8" id="KW-0863">Zinc-finger</keyword>
<dbReference type="PANTHER" id="PTHR37984:SF5">
    <property type="entry name" value="PROTEIN NYNRIN-LIKE"/>
    <property type="match status" value="1"/>
</dbReference>
<evidence type="ECO:0000256" key="9">
    <source>
        <dbReference type="SAM" id="MobiDB-lite"/>
    </source>
</evidence>
<name>A0AAN8MNL8_9TELE</name>
<evidence type="ECO:0000256" key="10">
    <source>
        <dbReference type="SAM" id="Phobius"/>
    </source>
</evidence>
<dbReference type="Gene3D" id="3.10.10.10">
    <property type="entry name" value="HIV Type 1 Reverse Transcriptase, subunit A, domain 1"/>
    <property type="match status" value="1"/>
</dbReference>
<keyword evidence="8" id="KW-0862">Zinc</keyword>
<dbReference type="Pfam" id="PF00078">
    <property type="entry name" value="RVT_1"/>
    <property type="match status" value="1"/>
</dbReference>
<keyword evidence="10" id="KW-1133">Transmembrane helix</keyword>
<dbReference type="InterPro" id="IPR021109">
    <property type="entry name" value="Peptidase_aspartic_dom_sf"/>
</dbReference>
<sequence length="1296" mass="148046">MPIKLQFPTFGKKDDSPDPLMYLERCHDFLALNPLADEELLATLRNVLHGTARDWWDVARLTTTSWADFEAKFSSAFLSEDYTDELADRVRNRVQRENENIRDFAYGYHSLCRRWKPGIEEEEVIKLILKNINPLLASQLRERVTTVDGLVRLGQQFEKDRECQQQYEQRKKQTPRQLPKTDHQPQPESPAKTPPMFCWRCSQKGHSSATCPRPYQVNPSRNHKLQQANTPNTLRRNDHPTLGALTRAETSRVTAYAPPPTSPSFQLIPHQLVLPLSIGPWTGRAILDTGASYTLLNEKLWKEVEGPKYNLKPWTEGPLYLADGAAKRPLGWSEVEFRLCNRSYMIPSVILQNKNLAFPVVLGIDFMYFSGVQIDIAHNCYWFPNNPSKKHFFQSEVTKLHDWGLNVAVFSAVATVPLTLDNPSEDLLLQAVRRAQLEQPEELRLLEQLQNNADVCTVKLGRTGLLKHKIFLTQEMPIKQKPYRLSPAKLIIQKGLINDMLTQDIIERSSSPWAAPVVLIPKKTGGLRFCVDYRKTNNVSQTDAYPLPTIHEILESLSGAVVFTTLDLNSGYWQVEMDQESKDKTAFVCAEGLFSFKVMPFGLKNAPATFQRLMEIALGELKGKICFVYLDDIIIYSQNREQHFQDLQAVLDKLREAGLTVNMKKSNFCQTSLKFLGHIVSCDGIHVDPEKTKAVQDFPVPTTLKALQRFLGMAGWYHRFVWNFSQVAEPLNGLKRKGAKFRWTAECQNSFETLKRHLVTPPILGHPNFDFPFVVYTDASDVGLGAVLVQQTGLGTEEVLAFASRTLNGAERNYSTTEQECLAVVWALEKWRYYLEGRHFTVVTDHSSLVWVFKTNKPSTRLIRWALRLQEFTFAVEYRKGKYNTVPDALSRAPACGNGGPHLTCATVLSSSRDSPKTDFPISDEVIWKAQQDDPEVQALYQTILEDEEKMVNPTTKLTIIEDKVYRVGPSTKHWDKHLHEFRFALNSAVQESTGVTPAELNLSRLLRGPLDMVLQPQQLTPDAACYDQVVHLHDLRALVSRNMIQARLKQKRNYDKNRRDLQFQLRDRVWLRSHPYSKAEQFFSAKLAPKWQGPYRIVEQVGPLNYRVVKEDTGEDMRVVHVSRLKACYPSAEELEEIERRKVLEIFEEESKETFLGFPDPEVSRLNACDPSAEERERQKMILFSACCICGLIGGILNFQFVRALSRRPDTLRSLHLAAMTIACLGISSCTLSTWLTCRLASSEQQRMFLEREHSLHHSHEMAEKEPYTHGSFEILDNSSNGIPQISYNSNTTSL</sequence>
<dbReference type="GO" id="GO:0003964">
    <property type="term" value="F:RNA-directed DNA polymerase activity"/>
    <property type="evidence" value="ECO:0007669"/>
    <property type="project" value="UniProtKB-KW"/>
</dbReference>
<dbReference type="PROSITE" id="PS50175">
    <property type="entry name" value="ASP_PROT_RETROV"/>
    <property type="match status" value="1"/>
</dbReference>
<dbReference type="SUPFAM" id="SSF50630">
    <property type="entry name" value="Acid proteases"/>
    <property type="match status" value="1"/>
</dbReference>
<evidence type="ECO:0000259" key="13">
    <source>
        <dbReference type="PROSITE" id="PS50878"/>
    </source>
</evidence>
<feature type="domain" description="Reverse transcriptase" evidence="13">
    <location>
        <begin position="501"/>
        <end position="680"/>
    </location>
</feature>
<dbReference type="Proteomes" id="UP001356427">
    <property type="component" value="Unassembled WGS sequence"/>
</dbReference>
<evidence type="ECO:0000256" key="8">
    <source>
        <dbReference type="PROSITE-ProRule" id="PRU00047"/>
    </source>
</evidence>
<dbReference type="Pfam" id="PF17917">
    <property type="entry name" value="RT_RNaseH"/>
    <property type="match status" value="1"/>
</dbReference>
<feature type="compositionally biased region" description="Basic and acidic residues" evidence="9">
    <location>
        <begin position="161"/>
        <end position="171"/>
    </location>
</feature>
<evidence type="ECO:0000256" key="6">
    <source>
        <dbReference type="ARBA" id="ARBA00022801"/>
    </source>
</evidence>
<dbReference type="SUPFAM" id="SSF56672">
    <property type="entry name" value="DNA/RNA polymerases"/>
    <property type="match status" value="1"/>
</dbReference>
<evidence type="ECO:0000256" key="5">
    <source>
        <dbReference type="ARBA" id="ARBA00022759"/>
    </source>
</evidence>
<dbReference type="EMBL" id="JAGTTL010000002">
    <property type="protein sequence ID" value="KAK6327730.1"/>
    <property type="molecule type" value="Genomic_DNA"/>
</dbReference>
<dbReference type="FunFam" id="3.30.70.270:FF:000020">
    <property type="entry name" value="Transposon Tf2-6 polyprotein-like Protein"/>
    <property type="match status" value="1"/>
</dbReference>
<keyword evidence="3" id="KW-0548">Nucleotidyltransferase</keyword>
<dbReference type="SUPFAM" id="SSF57756">
    <property type="entry name" value="Retrovirus zinc finger-like domains"/>
    <property type="match status" value="1"/>
</dbReference>
<proteinExistence type="inferred from homology"/>
<dbReference type="Pfam" id="PF22938">
    <property type="entry name" value="Integrase_p58_C"/>
    <property type="match status" value="1"/>
</dbReference>
<dbReference type="PROSITE" id="PS50878">
    <property type="entry name" value="RT_POL"/>
    <property type="match status" value="1"/>
</dbReference>
<keyword evidence="8" id="KW-0479">Metal-binding</keyword>
<dbReference type="InterPro" id="IPR050951">
    <property type="entry name" value="Retrovirus_Pol_polyprotein"/>
</dbReference>
<feature type="domain" description="CCHC-type" evidence="11">
    <location>
        <begin position="198"/>
        <end position="213"/>
    </location>
</feature>
<dbReference type="Pfam" id="PF03732">
    <property type="entry name" value="Retrotrans_gag"/>
    <property type="match status" value="1"/>
</dbReference>
<dbReference type="InterPro" id="IPR001878">
    <property type="entry name" value="Znf_CCHC"/>
</dbReference>
<dbReference type="PROSITE" id="PS50158">
    <property type="entry name" value="ZF_CCHC"/>
    <property type="match status" value="1"/>
</dbReference>
<evidence type="ECO:0000313" key="15">
    <source>
        <dbReference type="Proteomes" id="UP001356427"/>
    </source>
</evidence>
<evidence type="ECO:0000313" key="14">
    <source>
        <dbReference type="EMBL" id="KAK6327730.1"/>
    </source>
</evidence>
<keyword evidence="10" id="KW-0472">Membrane</keyword>
<evidence type="ECO:0008006" key="16">
    <source>
        <dbReference type="Google" id="ProtNLM"/>
    </source>
</evidence>
<dbReference type="InterPro" id="IPR043128">
    <property type="entry name" value="Rev_trsase/Diguanyl_cyclase"/>
</dbReference>
<keyword evidence="7" id="KW-0695">RNA-directed DNA polymerase</keyword>
<evidence type="ECO:0000256" key="7">
    <source>
        <dbReference type="ARBA" id="ARBA00022918"/>
    </source>
</evidence>
<dbReference type="GO" id="GO:0008270">
    <property type="term" value="F:zinc ion binding"/>
    <property type="evidence" value="ECO:0007669"/>
    <property type="project" value="UniProtKB-KW"/>
</dbReference>
<dbReference type="GO" id="GO:0004190">
    <property type="term" value="F:aspartic-type endopeptidase activity"/>
    <property type="evidence" value="ECO:0007669"/>
    <property type="project" value="InterPro"/>
</dbReference>
<feature type="region of interest" description="Disordered" evidence="9">
    <location>
        <begin position="161"/>
        <end position="197"/>
    </location>
</feature>
<dbReference type="InterPro" id="IPR001969">
    <property type="entry name" value="Aspartic_peptidase_AS"/>
</dbReference>
<keyword evidence="6" id="KW-0378">Hydrolase</keyword>
<evidence type="ECO:0000256" key="1">
    <source>
        <dbReference type="ARBA" id="ARBA00010879"/>
    </source>
</evidence>
<reference evidence="14 15" key="1">
    <citation type="submission" date="2021-04" db="EMBL/GenBank/DDBJ databases">
        <authorList>
            <person name="De Guttry C."/>
            <person name="Zahm M."/>
            <person name="Klopp C."/>
            <person name="Cabau C."/>
            <person name="Louis A."/>
            <person name="Berthelot C."/>
            <person name="Parey E."/>
            <person name="Roest Crollius H."/>
            <person name="Montfort J."/>
            <person name="Robinson-Rechavi M."/>
            <person name="Bucao C."/>
            <person name="Bouchez O."/>
            <person name="Gislard M."/>
            <person name="Lluch J."/>
            <person name="Milhes M."/>
            <person name="Lampietro C."/>
            <person name="Lopez Roques C."/>
            <person name="Donnadieu C."/>
            <person name="Braasch I."/>
            <person name="Desvignes T."/>
            <person name="Postlethwait J."/>
            <person name="Bobe J."/>
            <person name="Wedekind C."/>
            <person name="Guiguen Y."/>
        </authorList>
    </citation>
    <scope>NUCLEOTIDE SEQUENCE [LARGE SCALE GENOMIC DNA]</scope>
    <source>
        <strain evidence="14">Cs_M1</strain>
        <tissue evidence="14">Blood</tissue>
    </source>
</reference>
<keyword evidence="15" id="KW-1185">Reference proteome</keyword>
<organism evidence="14 15">
    <name type="scientific">Coregonus suidteri</name>
    <dbReference type="NCBI Taxonomy" id="861788"/>
    <lineage>
        <taxon>Eukaryota</taxon>
        <taxon>Metazoa</taxon>
        <taxon>Chordata</taxon>
        <taxon>Craniata</taxon>
        <taxon>Vertebrata</taxon>
        <taxon>Euteleostomi</taxon>
        <taxon>Actinopterygii</taxon>
        <taxon>Neopterygii</taxon>
        <taxon>Teleostei</taxon>
        <taxon>Protacanthopterygii</taxon>
        <taxon>Salmoniformes</taxon>
        <taxon>Salmonidae</taxon>
        <taxon>Coregoninae</taxon>
        <taxon>Coregonus</taxon>
    </lineage>
</organism>
<dbReference type="InterPro" id="IPR043502">
    <property type="entry name" value="DNA/RNA_pol_sf"/>
</dbReference>
<dbReference type="InterPro" id="IPR001995">
    <property type="entry name" value="Peptidase_A2_cat"/>
</dbReference>
<feature type="transmembrane region" description="Helical" evidence="10">
    <location>
        <begin position="1182"/>
        <end position="1203"/>
    </location>
</feature>
<dbReference type="GO" id="GO:0004519">
    <property type="term" value="F:endonuclease activity"/>
    <property type="evidence" value="ECO:0007669"/>
    <property type="project" value="UniProtKB-KW"/>
</dbReference>
<dbReference type="CDD" id="cd09274">
    <property type="entry name" value="RNase_HI_RT_Ty3"/>
    <property type="match status" value="1"/>
</dbReference>
<dbReference type="PANTHER" id="PTHR37984">
    <property type="entry name" value="PROTEIN CBG26694"/>
    <property type="match status" value="1"/>
</dbReference>
<feature type="transmembrane region" description="Helical" evidence="10">
    <location>
        <begin position="1215"/>
        <end position="1237"/>
    </location>
</feature>
<dbReference type="InterPro" id="IPR000477">
    <property type="entry name" value="RT_dom"/>
</dbReference>
<dbReference type="InterPro" id="IPR041373">
    <property type="entry name" value="RT_RNaseH"/>
</dbReference>